<reference evidence="1" key="1">
    <citation type="submission" date="2020-05" db="UniProtKB">
        <authorList>
            <consortium name="EnsemblMetazoa"/>
        </authorList>
    </citation>
    <scope>IDENTIFICATION</scope>
    <source>
        <strain evidence="1">SANGQUA</strain>
    </source>
</reference>
<proteinExistence type="predicted"/>
<dbReference type="STRING" id="34691.A0A182XPU1"/>
<organism evidence="1 2">
    <name type="scientific">Anopheles quadriannulatus</name>
    <name type="common">Mosquito</name>
    <dbReference type="NCBI Taxonomy" id="34691"/>
    <lineage>
        <taxon>Eukaryota</taxon>
        <taxon>Metazoa</taxon>
        <taxon>Ecdysozoa</taxon>
        <taxon>Arthropoda</taxon>
        <taxon>Hexapoda</taxon>
        <taxon>Insecta</taxon>
        <taxon>Pterygota</taxon>
        <taxon>Neoptera</taxon>
        <taxon>Endopterygota</taxon>
        <taxon>Diptera</taxon>
        <taxon>Nematocera</taxon>
        <taxon>Culicoidea</taxon>
        <taxon>Culicidae</taxon>
        <taxon>Anophelinae</taxon>
        <taxon>Anopheles</taxon>
    </lineage>
</organism>
<dbReference type="PANTHER" id="PTHR47331:SF1">
    <property type="entry name" value="GAG-LIKE PROTEIN"/>
    <property type="match status" value="1"/>
</dbReference>
<dbReference type="PANTHER" id="PTHR47331">
    <property type="entry name" value="PHD-TYPE DOMAIN-CONTAINING PROTEIN"/>
    <property type="match status" value="1"/>
</dbReference>
<evidence type="ECO:0000313" key="2">
    <source>
        <dbReference type="Proteomes" id="UP000076407"/>
    </source>
</evidence>
<dbReference type="SUPFAM" id="SSF53098">
    <property type="entry name" value="Ribonuclease H-like"/>
    <property type="match status" value="1"/>
</dbReference>
<protein>
    <recommendedName>
        <fullName evidence="3">Integrase catalytic domain-containing protein</fullName>
    </recommendedName>
</protein>
<dbReference type="InterPro" id="IPR036397">
    <property type="entry name" value="RNaseH_sf"/>
</dbReference>
<dbReference type="GO" id="GO:0003676">
    <property type="term" value="F:nucleic acid binding"/>
    <property type="evidence" value="ECO:0007669"/>
    <property type="project" value="InterPro"/>
</dbReference>
<dbReference type="VEuPathDB" id="VectorBase:AQUA011893"/>
<evidence type="ECO:0008006" key="3">
    <source>
        <dbReference type="Google" id="ProtNLM"/>
    </source>
</evidence>
<dbReference type="InterPro" id="IPR012337">
    <property type="entry name" value="RNaseH-like_sf"/>
</dbReference>
<sequence>MGVLFTCLTTRAVHIEIATNMSTDAFVMCLKNMQHRREKISCMYSDNGTNFVGADNELRRFRERRASNGIDWAFNPPGSPHFGCSGEAKPNISGTSKTYRADWEKAQAITREYWKRWVNEYPPKLARREK</sequence>
<dbReference type="Proteomes" id="UP000076407">
    <property type="component" value="Unassembled WGS sequence"/>
</dbReference>
<dbReference type="EnsemblMetazoa" id="AQUA011893-RA">
    <property type="protein sequence ID" value="AQUA011893-PA"/>
    <property type="gene ID" value="AQUA011893"/>
</dbReference>
<dbReference type="AlphaFoldDB" id="A0A182XPU1"/>
<keyword evidence="2" id="KW-1185">Reference proteome</keyword>
<evidence type="ECO:0000313" key="1">
    <source>
        <dbReference type="EnsemblMetazoa" id="AQUA011893-PA"/>
    </source>
</evidence>
<dbReference type="Gene3D" id="3.30.420.10">
    <property type="entry name" value="Ribonuclease H-like superfamily/Ribonuclease H"/>
    <property type="match status" value="1"/>
</dbReference>
<accession>A0A182XPU1</accession>
<name>A0A182XPU1_ANOQN</name>